<evidence type="ECO:0000313" key="3">
    <source>
        <dbReference type="Proteomes" id="UP000000374"/>
    </source>
</evidence>
<dbReference type="HOGENOM" id="CLU_031758_5_1_4"/>
<evidence type="ECO:0000313" key="2">
    <source>
        <dbReference type="EMBL" id="ABM58870.1"/>
    </source>
</evidence>
<sequence length="398" mass="42950">MKLHGLHIPAALRGFAAGAAQVFDITLRGDKVATIEPSAVQAPARGILLSALVEAHAHIDKNYTVQEVGAAQGNLFAAIERMDQHRAGWSAAALRQRMERALHEAWRSGTRALRTHIDWVQPEPPAALALFEALRDEWRGRIELQFVSLTPLDLFTDLAAGARIAREVRRAAGVLGAFVYRNHGIAGKLGRLFDLAQQHGLGLDLHVDEGLDPDACGLRSIAELVHARHFRQGVVCGHCCSLALQDEAVADATLVLCAQAGIHIVALPTTNLYLQGAWERTPVPRGITRIREAAARGLRASLATDNVQDAFYPYGSYDLLETFGLGVQLAHLAPAIEWLDAITISPAKALGLAWDGRIAPGCPADLVLLEASAEHELIGARGRRRSVIRAGQILEPTP</sequence>
<gene>
    <name evidence="2" type="ordered locus">Veis_3139</name>
</gene>
<dbReference type="OrthoDB" id="9815027at2"/>
<dbReference type="Gene3D" id="2.30.40.10">
    <property type="entry name" value="Urease, subunit C, domain 1"/>
    <property type="match status" value="1"/>
</dbReference>
<dbReference type="GeneID" id="76461592"/>
<dbReference type="EMBL" id="CP000542">
    <property type="protein sequence ID" value="ABM58870.1"/>
    <property type="molecule type" value="Genomic_DNA"/>
</dbReference>
<protein>
    <submittedName>
        <fullName evidence="2">Amidohydrolase 3</fullName>
    </submittedName>
</protein>
<dbReference type="InterPro" id="IPR052349">
    <property type="entry name" value="Metallo-hydrolase_Enzymes"/>
</dbReference>
<dbReference type="Gene3D" id="3.20.20.140">
    <property type="entry name" value="Metal-dependent hydrolases"/>
    <property type="match status" value="1"/>
</dbReference>
<dbReference type="KEGG" id="vei:Veis_3139"/>
<dbReference type="GO" id="GO:0006209">
    <property type="term" value="P:cytosine catabolic process"/>
    <property type="evidence" value="ECO:0007669"/>
    <property type="project" value="TreeGrafter"/>
</dbReference>
<dbReference type="PANTHER" id="PTHR32027:SF0">
    <property type="entry name" value="CYTOSINE DEAMINASE"/>
    <property type="match status" value="1"/>
</dbReference>
<reference evidence="3" key="1">
    <citation type="submission" date="2006-12" db="EMBL/GenBank/DDBJ databases">
        <title>Complete sequence of chromosome 1 of Verminephrobacter eiseniae EF01-2.</title>
        <authorList>
            <person name="Copeland A."/>
            <person name="Lucas S."/>
            <person name="Lapidus A."/>
            <person name="Barry K."/>
            <person name="Detter J.C."/>
            <person name="Glavina del Rio T."/>
            <person name="Dalin E."/>
            <person name="Tice H."/>
            <person name="Pitluck S."/>
            <person name="Chertkov O."/>
            <person name="Brettin T."/>
            <person name="Bruce D."/>
            <person name="Han C."/>
            <person name="Tapia R."/>
            <person name="Gilna P."/>
            <person name="Schmutz J."/>
            <person name="Larimer F."/>
            <person name="Land M."/>
            <person name="Hauser L."/>
            <person name="Kyrpides N."/>
            <person name="Kim E."/>
            <person name="Stahl D."/>
            <person name="Richardson P."/>
        </authorList>
    </citation>
    <scope>NUCLEOTIDE SEQUENCE [LARGE SCALE GENOMIC DNA]</scope>
    <source>
        <strain evidence="3">EF01-2</strain>
    </source>
</reference>
<dbReference type="InterPro" id="IPR013108">
    <property type="entry name" value="Amidohydro_3"/>
</dbReference>
<dbReference type="InterPro" id="IPR032466">
    <property type="entry name" value="Metal_Hydrolase"/>
</dbReference>
<keyword evidence="2" id="KW-0378">Hydrolase</keyword>
<organism evidence="2 3">
    <name type="scientific">Verminephrobacter eiseniae (strain EF01-2)</name>
    <dbReference type="NCBI Taxonomy" id="391735"/>
    <lineage>
        <taxon>Bacteria</taxon>
        <taxon>Pseudomonadati</taxon>
        <taxon>Pseudomonadota</taxon>
        <taxon>Betaproteobacteria</taxon>
        <taxon>Burkholderiales</taxon>
        <taxon>Comamonadaceae</taxon>
        <taxon>Verminephrobacter</taxon>
    </lineage>
</organism>
<accession>A1WML3</accession>
<dbReference type="InterPro" id="IPR011059">
    <property type="entry name" value="Metal-dep_hydrolase_composite"/>
</dbReference>
<dbReference type="Proteomes" id="UP000000374">
    <property type="component" value="Chromosome"/>
</dbReference>
<dbReference type="STRING" id="391735.Veis_3139"/>
<dbReference type="eggNOG" id="COG0402">
    <property type="taxonomic scope" value="Bacteria"/>
</dbReference>
<proteinExistence type="predicted"/>
<dbReference type="PANTHER" id="PTHR32027">
    <property type="entry name" value="CYTOSINE DEAMINASE"/>
    <property type="match status" value="1"/>
</dbReference>
<keyword evidence="3" id="KW-1185">Reference proteome</keyword>
<dbReference type="AlphaFoldDB" id="A1WML3"/>
<name>A1WML3_VEREI</name>
<feature type="domain" description="Amidohydrolase 3" evidence="1">
    <location>
        <begin position="90"/>
        <end position="372"/>
    </location>
</feature>
<dbReference type="GO" id="GO:0035888">
    <property type="term" value="F:isoguanine deaminase activity"/>
    <property type="evidence" value="ECO:0007669"/>
    <property type="project" value="TreeGrafter"/>
</dbReference>
<dbReference type="RefSeq" id="WP_011810863.1">
    <property type="nucleotide sequence ID" value="NC_008786.1"/>
</dbReference>
<dbReference type="GO" id="GO:0004131">
    <property type="term" value="F:cytosine deaminase activity"/>
    <property type="evidence" value="ECO:0007669"/>
    <property type="project" value="TreeGrafter"/>
</dbReference>
<evidence type="ECO:0000259" key="1">
    <source>
        <dbReference type="Pfam" id="PF07969"/>
    </source>
</evidence>
<dbReference type="Pfam" id="PF07969">
    <property type="entry name" value="Amidohydro_3"/>
    <property type="match status" value="1"/>
</dbReference>
<dbReference type="SUPFAM" id="SSF51556">
    <property type="entry name" value="Metallo-dependent hydrolases"/>
    <property type="match status" value="1"/>
</dbReference>